<reference evidence="1 2" key="1">
    <citation type="submission" date="2018-05" db="EMBL/GenBank/DDBJ databases">
        <title>Leucothrix arctica sp. nov., isolated from Arctic seawater.</title>
        <authorList>
            <person name="Choi A."/>
            <person name="Baek K."/>
        </authorList>
    </citation>
    <scope>NUCLEOTIDE SEQUENCE [LARGE SCALE GENOMIC DNA]</scope>
    <source>
        <strain evidence="1 2">JCM 18388</strain>
    </source>
</reference>
<dbReference type="AlphaFoldDB" id="A0A317C9S7"/>
<proteinExistence type="predicted"/>
<protein>
    <recommendedName>
        <fullName evidence="3">DUF11 domain-containing protein</fullName>
    </recommendedName>
</protein>
<name>A0A317C9S7_9GAMM</name>
<organism evidence="1 2">
    <name type="scientific">Leucothrix pacifica</name>
    <dbReference type="NCBI Taxonomy" id="1247513"/>
    <lineage>
        <taxon>Bacteria</taxon>
        <taxon>Pseudomonadati</taxon>
        <taxon>Pseudomonadota</taxon>
        <taxon>Gammaproteobacteria</taxon>
        <taxon>Thiotrichales</taxon>
        <taxon>Thiotrichaceae</taxon>
        <taxon>Leucothrix</taxon>
    </lineage>
</organism>
<dbReference type="RefSeq" id="WP_109838937.1">
    <property type="nucleotide sequence ID" value="NZ_QGKM01000059.1"/>
</dbReference>
<evidence type="ECO:0000313" key="2">
    <source>
        <dbReference type="Proteomes" id="UP000245539"/>
    </source>
</evidence>
<keyword evidence="2" id="KW-1185">Reference proteome</keyword>
<gene>
    <name evidence="1" type="ORF">DKW60_17370</name>
</gene>
<dbReference type="EMBL" id="QGKM01000059">
    <property type="protein sequence ID" value="PWQ94073.1"/>
    <property type="molecule type" value="Genomic_DNA"/>
</dbReference>
<accession>A0A317C9S7</accession>
<sequence>MHSHYKNNRTYFIICTLIIFTLAIISSVVFAAEEQIKVWSKAETKVTVEKDGKKTEKKIPAVKVLPGKIVYYTTEFKNISKKSVDGINIINPIPKLTQYVSKSAYGENTDISFSIDGGKSWSTPDKLKKKGKDGKMVIAKAADYTHIRWKHKGPLQSGKTGKATFQVTLLKP</sequence>
<dbReference type="Proteomes" id="UP000245539">
    <property type="component" value="Unassembled WGS sequence"/>
</dbReference>
<evidence type="ECO:0008006" key="3">
    <source>
        <dbReference type="Google" id="ProtNLM"/>
    </source>
</evidence>
<evidence type="ECO:0000313" key="1">
    <source>
        <dbReference type="EMBL" id="PWQ94073.1"/>
    </source>
</evidence>
<comment type="caution">
    <text evidence="1">The sequence shown here is derived from an EMBL/GenBank/DDBJ whole genome shotgun (WGS) entry which is preliminary data.</text>
</comment>
<dbReference type="OrthoDB" id="8908316at2"/>